<gene>
    <name evidence="1" type="ORF">DILT_LOCUS1671</name>
</gene>
<keyword evidence="2" id="KW-1185">Reference proteome</keyword>
<protein>
    <submittedName>
        <fullName evidence="1">Uncharacterized protein</fullName>
    </submittedName>
</protein>
<organism evidence="1 2">
    <name type="scientific">Dibothriocephalus latus</name>
    <name type="common">Fish tapeworm</name>
    <name type="synonym">Diphyllobothrium latum</name>
    <dbReference type="NCBI Taxonomy" id="60516"/>
    <lineage>
        <taxon>Eukaryota</taxon>
        <taxon>Metazoa</taxon>
        <taxon>Spiralia</taxon>
        <taxon>Lophotrochozoa</taxon>
        <taxon>Platyhelminthes</taxon>
        <taxon>Cestoda</taxon>
        <taxon>Eucestoda</taxon>
        <taxon>Diphyllobothriidea</taxon>
        <taxon>Diphyllobothriidae</taxon>
        <taxon>Dibothriocephalus</taxon>
    </lineage>
</organism>
<evidence type="ECO:0000313" key="2">
    <source>
        <dbReference type="Proteomes" id="UP000281553"/>
    </source>
</evidence>
<accession>A0A3P6QIY5</accession>
<proteinExistence type="predicted"/>
<name>A0A3P6QIY5_DIBLA</name>
<dbReference type="Proteomes" id="UP000281553">
    <property type="component" value="Unassembled WGS sequence"/>
</dbReference>
<dbReference type="OrthoDB" id="10488474at2759"/>
<dbReference type="EMBL" id="UYRU01012978">
    <property type="protein sequence ID" value="VDK48659.1"/>
    <property type="molecule type" value="Genomic_DNA"/>
</dbReference>
<evidence type="ECO:0000313" key="1">
    <source>
        <dbReference type="EMBL" id="VDK48659.1"/>
    </source>
</evidence>
<reference evidence="1 2" key="1">
    <citation type="submission" date="2018-11" db="EMBL/GenBank/DDBJ databases">
        <authorList>
            <consortium name="Pathogen Informatics"/>
        </authorList>
    </citation>
    <scope>NUCLEOTIDE SEQUENCE [LARGE SCALE GENOMIC DNA]</scope>
</reference>
<sequence length="177" mass="20484">MQCPRRGASFNLAGIVEHLINKIDLLKSYKQYKGGLIAQFRMEVKPKAKASGCFFLQDIIPASYIQYTCYLQLSSVAITWTHWANGYNFSPLNAYGMPDTYILQNVSAKIIIDFSYWENEDARPNTIQLSDVKLYDIADSGFVGIYENMHWRMARDSEINEFVRKAFNQLKTLFCYQ</sequence>
<dbReference type="AlphaFoldDB" id="A0A3P6QIY5"/>